<accession>A0A8S1P9B7</accession>
<sequence>MIILFFIGILKASSNNYCFDCKTFTTPSDCDSLIPLCSWTQNSCVEGYVKPQINLYAQQTTLYCSQNFERCSLTYGCSFYNDICIRFLGCDAYQSYSDQDCIRISYLCMWNDEKQGCIRSPYYDNDGNVIKQRICNEAHQIWRSKEGCPKYSSQCIFNGIQCTEYLSSCNQYSTTKETCDQLIGVDGLCEFQINCKAKTCGSYNSVNCIQYRSDCYLDEQSICQQKQKCENNNVSKKSQCLNKIEQNCYFDGRTCSQKSLKLCSEQSQELCQGSVGRDGICILQNKKCIKLQCQHDENKLYQKMEIFDDYCQNLYICEQQNSGCTKIDQQQCSNIFIVQKDCQCQQCTLNKQECINATSQQECIQYKQLNSNIPCYWNQDQNICLSATRCSQLQNKSSCQKLKPTCVFRNNICYDVLEFSCTQITNVEKGEGIIEKYCQENRGCSILSNQCVNLSFECGSYTSYSTCFKNLQNQPCVWNQDRRQCLRYRERGLLKKYECETMSNLWTFQDENCQIRKHCTLLNDTQIGLEGSCLQYRFEQLQQIKNNCSELVREDCENMFHNKCYFDQNSAQCRNLECSNLNQTSCKPIKGFKIQDYKYCRLFGEVCIEILPMNEKDCILYSGGSKFFIDNYCVSCKQEIECQWNFQSDQSEFQSQFEDVIVKKLKLSNANFVLQYGEPKFDTKQLMQSEAQRIFNQYSQIVKDEKRPQVFGFINQQTNAFLKRIEEHRQILKQQIELQIKICQGNILLQKALLSYDQKK</sequence>
<keyword evidence="2" id="KW-1185">Reference proteome</keyword>
<dbReference type="OrthoDB" id="297716at2759"/>
<dbReference type="InterPro" id="IPR002895">
    <property type="entry name" value="Paramecium_SA"/>
</dbReference>
<organism evidence="1 2">
    <name type="scientific">Paramecium sonneborni</name>
    <dbReference type="NCBI Taxonomy" id="65129"/>
    <lineage>
        <taxon>Eukaryota</taxon>
        <taxon>Sar</taxon>
        <taxon>Alveolata</taxon>
        <taxon>Ciliophora</taxon>
        <taxon>Intramacronucleata</taxon>
        <taxon>Oligohymenophorea</taxon>
        <taxon>Peniculida</taxon>
        <taxon>Parameciidae</taxon>
        <taxon>Paramecium</taxon>
    </lineage>
</organism>
<evidence type="ECO:0000313" key="2">
    <source>
        <dbReference type="Proteomes" id="UP000692954"/>
    </source>
</evidence>
<evidence type="ECO:0000313" key="1">
    <source>
        <dbReference type="EMBL" id="CAD8099645.1"/>
    </source>
</evidence>
<dbReference type="EMBL" id="CAJJDN010000072">
    <property type="protein sequence ID" value="CAD8099645.1"/>
    <property type="molecule type" value="Genomic_DNA"/>
</dbReference>
<gene>
    <name evidence="1" type="ORF">PSON_ATCC_30995.1.T0720127</name>
</gene>
<dbReference type="AlphaFoldDB" id="A0A8S1P9B7"/>
<reference evidence="1" key="1">
    <citation type="submission" date="2021-01" db="EMBL/GenBank/DDBJ databases">
        <authorList>
            <consortium name="Genoscope - CEA"/>
            <person name="William W."/>
        </authorList>
    </citation>
    <scope>NUCLEOTIDE SEQUENCE</scope>
</reference>
<dbReference type="SMART" id="SM00639">
    <property type="entry name" value="PSA"/>
    <property type="match status" value="3"/>
</dbReference>
<dbReference type="Proteomes" id="UP000692954">
    <property type="component" value="Unassembled WGS sequence"/>
</dbReference>
<comment type="caution">
    <text evidence="1">The sequence shown here is derived from an EMBL/GenBank/DDBJ whole genome shotgun (WGS) entry which is preliminary data.</text>
</comment>
<proteinExistence type="predicted"/>
<name>A0A8S1P9B7_9CILI</name>
<protein>
    <submittedName>
        <fullName evidence="1">Uncharacterized protein</fullName>
    </submittedName>
</protein>